<dbReference type="AlphaFoldDB" id="A0A7Z7LFI6"/>
<dbReference type="InterPro" id="IPR027417">
    <property type="entry name" value="P-loop_NTPase"/>
</dbReference>
<dbReference type="Proteomes" id="UP000250796">
    <property type="component" value="Chromosome MESINF"/>
</dbReference>
<dbReference type="SMART" id="SM00382">
    <property type="entry name" value="AAA"/>
    <property type="match status" value="1"/>
</dbReference>
<dbReference type="EMBL" id="LS974202">
    <property type="protein sequence ID" value="SSC13029.1"/>
    <property type="molecule type" value="Genomic_DNA"/>
</dbReference>
<accession>A0A7Z7LFI6</accession>
<sequence length="222" mass="24826">MFELKDVALLYETRKQALAALKSTTLKIDWGEEIGIYGPSGSGKSSLLFIMSTLKEPSRGEVKYDGKEITALTPSAKAELRRKEFGFVFQEHFLINHLTVRENVLLPASDKKNARKRLEEIVGFLGLGELQKRFPFELSLGQSQRVAIARALINNPRVVFADEPTASLDRDNGQKVVKLLRSYCKKNSATLIMVSHSPEIIEGFGRRFKVENGQVSEVTANV</sequence>
<organism evidence="5 6">
    <name type="scientific">Mesotoga infera</name>
    <dbReference type="NCBI Taxonomy" id="1236046"/>
    <lineage>
        <taxon>Bacteria</taxon>
        <taxon>Thermotogati</taxon>
        <taxon>Thermotogota</taxon>
        <taxon>Thermotogae</taxon>
        <taxon>Kosmotogales</taxon>
        <taxon>Kosmotogaceae</taxon>
        <taxon>Mesotoga</taxon>
    </lineage>
</organism>
<evidence type="ECO:0000313" key="6">
    <source>
        <dbReference type="Proteomes" id="UP000250796"/>
    </source>
</evidence>
<evidence type="ECO:0000256" key="2">
    <source>
        <dbReference type="ARBA" id="ARBA00022741"/>
    </source>
</evidence>
<dbReference type="Gene3D" id="3.40.50.300">
    <property type="entry name" value="P-loop containing nucleotide triphosphate hydrolases"/>
    <property type="match status" value="1"/>
</dbReference>
<dbReference type="InterPro" id="IPR003593">
    <property type="entry name" value="AAA+_ATPase"/>
</dbReference>
<dbReference type="GO" id="GO:0005524">
    <property type="term" value="F:ATP binding"/>
    <property type="evidence" value="ECO:0007669"/>
    <property type="project" value="UniProtKB-KW"/>
</dbReference>
<name>A0A7Z7LFI6_9BACT</name>
<dbReference type="SUPFAM" id="SSF52540">
    <property type="entry name" value="P-loop containing nucleoside triphosphate hydrolases"/>
    <property type="match status" value="1"/>
</dbReference>
<evidence type="ECO:0000256" key="1">
    <source>
        <dbReference type="ARBA" id="ARBA00022448"/>
    </source>
</evidence>
<dbReference type="GO" id="GO:0016887">
    <property type="term" value="F:ATP hydrolysis activity"/>
    <property type="evidence" value="ECO:0007669"/>
    <property type="project" value="InterPro"/>
</dbReference>
<dbReference type="PROSITE" id="PS50893">
    <property type="entry name" value="ABC_TRANSPORTER_2"/>
    <property type="match status" value="1"/>
</dbReference>
<keyword evidence="1" id="KW-0813">Transport</keyword>
<dbReference type="Pfam" id="PF00005">
    <property type="entry name" value="ABC_tran"/>
    <property type="match status" value="1"/>
</dbReference>
<dbReference type="PANTHER" id="PTHR24220">
    <property type="entry name" value="IMPORT ATP-BINDING PROTEIN"/>
    <property type="match status" value="1"/>
</dbReference>
<dbReference type="GO" id="GO:0022857">
    <property type="term" value="F:transmembrane transporter activity"/>
    <property type="evidence" value="ECO:0007669"/>
    <property type="project" value="TreeGrafter"/>
</dbReference>
<protein>
    <recommendedName>
        <fullName evidence="4">ABC transporter domain-containing protein</fullName>
    </recommendedName>
</protein>
<keyword evidence="2" id="KW-0547">Nucleotide-binding</keyword>
<proteinExistence type="predicted"/>
<dbReference type="CDD" id="cd03255">
    <property type="entry name" value="ABC_MJ0796_LolCDE_FtsE"/>
    <property type="match status" value="1"/>
</dbReference>
<dbReference type="KEGG" id="minf:MESINF_1585"/>
<dbReference type="InterPro" id="IPR017871">
    <property type="entry name" value="ABC_transporter-like_CS"/>
</dbReference>
<dbReference type="InterPro" id="IPR017911">
    <property type="entry name" value="MacB-like_ATP-bd"/>
</dbReference>
<dbReference type="GO" id="GO:0005886">
    <property type="term" value="C:plasma membrane"/>
    <property type="evidence" value="ECO:0007669"/>
    <property type="project" value="TreeGrafter"/>
</dbReference>
<keyword evidence="6" id="KW-1185">Reference proteome</keyword>
<dbReference type="InterPro" id="IPR003439">
    <property type="entry name" value="ABC_transporter-like_ATP-bd"/>
</dbReference>
<dbReference type="RefSeq" id="WP_169699228.1">
    <property type="nucleotide sequence ID" value="NZ_LS974202.1"/>
</dbReference>
<evidence type="ECO:0000259" key="4">
    <source>
        <dbReference type="PROSITE" id="PS50893"/>
    </source>
</evidence>
<dbReference type="PROSITE" id="PS00211">
    <property type="entry name" value="ABC_TRANSPORTER_1"/>
    <property type="match status" value="1"/>
</dbReference>
<reference evidence="5 6" key="1">
    <citation type="submission" date="2017-01" db="EMBL/GenBank/DDBJ databases">
        <authorList>
            <person name="Erauso G."/>
        </authorList>
    </citation>
    <scope>NUCLEOTIDE SEQUENCE [LARGE SCALE GENOMIC DNA]</scope>
    <source>
        <strain evidence="5">MESINF1</strain>
    </source>
</reference>
<evidence type="ECO:0000313" key="5">
    <source>
        <dbReference type="EMBL" id="SSC13029.1"/>
    </source>
</evidence>
<feature type="domain" description="ABC transporter" evidence="4">
    <location>
        <begin position="2"/>
        <end position="222"/>
    </location>
</feature>
<dbReference type="InterPro" id="IPR015854">
    <property type="entry name" value="ABC_transpr_LolD-like"/>
</dbReference>
<evidence type="ECO:0000256" key="3">
    <source>
        <dbReference type="ARBA" id="ARBA00022840"/>
    </source>
</evidence>
<dbReference type="PANTHER" id="PTHR24220:SF659">
    <property type="entry name" value="TRANSPORTER, PUTATIVE-RELATED"/>
    <property type="match status" value="1"/>
</dbReference>
<gene>
    <name evidence="5" type="ORF">MESINF_1585</name>
</gene>
<keyword evidence="3" id="KW-0067">ATP-binding</keyword>